<dbReference type="Gene3D" id="3.40.630.30">
    <property type="match status" value="1"/>
</dbReference>
<feature type="domain" description="N-acetyltransferase" evidence="1">
    <location>
        <begin position="113"/>
        <end position="255"/>
    </location>
</feature>
<reference evidence="2" key="2">
    <citation type="submission" date="2021-04" db="EMBL/GenBank/DDBJ databases">
        <authorList>
            <person name="Gilroy R."/>
        </authorList>
    </citation>
    <scope>NUCLEOTIDE SEQUENCE</scope>
    <source>
        <strain evidence="2">CHK195-9823</strain>
    </source>
</reference>
<dbReference type="PROSITE" id="PS51186">
    <property type="entry name" value="GNAT"/>
    <property type="match status" value="1"/>
</dbReference>
<dbReference type="InterPro" id="IPR027365">
    <property type="entry name" value="GNAT_acetyltra_YdfB-like"/>
</dbReference>
<proteinExistence type="predicted"/>
<dbReference type="GO" id="GO:0016747">
    <property type="term" value="F:acyltransferase activity, transferring groups other than amino-acyl groups"/>
    <property type="evidence" value="ECO:0007669"/>
    <property type="project" value="InterPro"/>
</dbReference>
<evidence type="ECO:0000259" key="1">
    <source>
        <dbReference type="PROSITE" id="PS51186"/>
    </source>
</evidence>
<organism evidence="2 3">
    <name type="scientific">Candidatus Blautia stercorigallinarum</name>
    <dbReference type="NCBI Taxonomy" id="2838501"/>
    <lineage>
        <taxon>Bacteria</taxon>
        <taxon>Bacillati</taxon>
        <taxon>Bacillota</taxon>
        <taxon>Clostridia</taxon>
        <taxon>Lachnospirales</taxon>
        <taxon>Lachnospiraceae</taxon>
        <taxon>Blautia</taxon>
    </lineage>
</organism>
<evidence type="ECO:0000313" key="3">
    <source>
        <dbReference type="Proteomes" id="UP000886814"/>
    </source>
</evidence>
<reference evidence="2" key="1">
    <citation type="journal article" date="2021" name="PeerJ">
        <title>Extensive microbial diversity within the chicken gut microbiome revealed by metagenomics and culture.</title>
        <authorList>
            <person name="Gilroy R."/>
            <person name="Ravi A."/>
            <person name="Getino M."/>
            <person name="Pursley I."/>
            <person name="Horton D.L."/>
            <person name="Alikhan N.F."/>
            <person name="Baker D."/>
            <person name="Gharbi K."/>
            <person name="Hall N."/>
            <person name="Watson M."/>
            <person name="Adriaenssens E.M."/>
            <person name="Foster-Nyarko E."/>
            <person name="Jarju S."/>
            <person name="Secka A."/>
            <person name="Antonio M."/>
            <person name="Oren A."/>
            <person name="Chaudhuri R.R."/>
            <person name="La Ragione R."/>
            <person name="Hildebrand F."/>
            <person name="Pallen M.J."/>
        </authorList>
    </citation>
    <scope>NUCLEOTIDE SEQUENCE</scope>
    <source>
        <strain evidence="2">CHK195-9823</strain>
    </source>
</reference>
<gene>
    <name evidence="2" type="ORF">H9747_08230</name>
</gene>
<evidence type="ECO:0000313" key="2">
    <source>
        <dbReference type="EMBL" id="HIV38972.1"/>
    </source>
</evidence>
<dbReference type="InterPro" id="IPR016181">
    <property type="entry name" value="Acyl_CoA_acyltransferase"/>
</dbReference>
<accession>A0A9D1TG28</accession>
<protein>
    <submittedName>
        <fullName evidence="2">GNAT family N-acetyltransferase</fullName>
    </submittedName>
</protein>
<dbReference type="InterPro" id="IPR000182">
    <property type="entry name" value="GNAT_dom"/>
</dbReference>
<dbReference type="Pfam" id="PF12746">
    <property type="entry name" value="GNAT_acetyltran"/>
    <property type="match status" value="1"/>
</dbReference>
<dbReference type="AlphaFoldDB" id="A0A9D1TG28"/>
<comment type="caution">
    <text evidence="2">The sequence shown here is derived from an EMBL/GenBank/DDBJ whole genome shotgun (WGS) entry which is preliminary data.</text>
</comment>
<dbReference type="Proteomes" id="UP000886814">
    <property type="component" value="Unassembled WGS sequence"/>
</dbReference>
<name>A0A9D1TG28_9FIRM</name>
<dbReference type="CDD" id="cd04301">
    <property type="entry name" value="NAT_SF"/>
    <property type="match status" value="1"/>
</dbReference>
<sequence length="255" mass="28828">MTNQEILGIAMEQSAADLNCKAEDFLKTEPVVVRGGIGPGAKKYYQEPVSANLVSYGNNIVASVKEEYQEVIEEYLHKFTFYHCFETPNIHWLEDKLRKEGQSVCFMAEYYLPDINKVKPLSCEYSLKILHQEDFAELYRPEWSNALCKERKHLDVLGVGAYDGKKLVGLAGCSADCDRMWQIGVDVLPQYRRAGIASALTSRLAAEILERGKVPFYCSAWSNIRSVRNGIKSGFIPAWAEMTIKPAKIVQDMNK</sequence>
<dbReference type="SUPFAM" id="SSF55729">
    <property type="entry name" value="Acyl-CoA N-acyltransferases (Nat)"/>
    <property type="match status" value="1"/>
</dbReference>
<dbReference type="EMBL" id="DXIQ01000051">
    <property type="protein sequence ID" value="HIV38972.1"/>
    <property type="molecule type" value="Genomic_DNA"/>
</dbReference>